<dbReference type="Pfam" id="PF00084">
    <property type="entry name" value="Sushi"/>
    <property type="match status" value="2"/>
</dbReference>
<name>A0A9F2RD93_PYTBI</name>
<dbReference type="AlphaFoldDB" id="A0A9F2RD93"/>
<evidence type="ECO:0000313" key="5">
    <source>
        <dbReference type="Proteomes" id="UP000695026"/>
    </source>
</evidence>
<dbReference type="Proteomes" id="UP000695026">
    <property type="component" value="Unplaced"/>
</dbReference>
<evidence type="ECO:0000259" key="4">
    <source>
        <dbReference type="PROSITE" id="PS50923"/>
    </source>
</evidence>
<organism evidence="5 6">
    <name type="scientific">Python bivittatus</name>
    <name type="common">Burmese python</name>
    <name type="synonym">Python molurus bivittatus</name>
    <dbReference type="NCBI Taxonomy" id="176946"/>
    <lineage>
        <taxon>Eukaryota</taxon>
        <taxon>Metazoa</taxon>
        <taxon>Chordata</taxon>
        <taxon>Craniata</taxon>
        <taxon>Vertebrata</taxon>
        <taxon>Euteleostomi</taxon>
        <taxon>Lepidosauria</taxon>
        <taxon>Squamata</taxon>
        <taxon>Bifurcata</taxon>
        <taxon>Unidentata</taxon>
        <taxon>Episquamata</taxon>
        <taxon>Toxicofera</taxon>
        <taxon>Serpentes</taxon>
        <taxon>Henophidia</taxon>
        <taxon>Pythonidae</taxon>
        <taxon>Python</taxon>
    </lineage>
</organism>
<dbReference type="Gene3D" id="2.10.70.10">
    <property type="entry name" value="Complement Module, domain 1"/>
    <property type="match status" value="2"/>
</dbReference>
<dbReference type="CDD" id="cd00033">
    <property type="entry name" value="CCP"/>
    <property type="match status" value="1"/>
</dbReference>
<proteinExistence type="predicted"/>
<reference evidence="6" key="1">
    <citation type="submission" date="2025-08" db="UniProtKB">
        <authorList>
            <consortium name="RefSeq"/>
        </authorList>
    </citation>
    <scope>IDENTIFICATION</scope>
    <source>
        <tissue evidence="6">Liver</tissue>
    </source>
</reference>
<keyword evidence="5" id="KW-1185">Reference proteome</keyword>
<dbReference type="InterPro" id="IPR000436">
    <property type="entry name" value="Sushi_SCR_CCP_dom"/>
</dbReference>
<dbReference type="OrthoDB" id="406096at2759"/>
<dbReference type="KEGG" id="pbi:103054547"/>
<dbReference type="RefSeq" id="XP_007444510.1">
    <property type="nucleotide sequence ID" value="XM_007444448.3"/>
</dbReference>
<keyword evidence="3" id="KW-0732">Signal</keyword>
<accession>A0A9F2RD93</accession>
<dbReference type="GeneID" id="103054547"/>
<gene>
    <name evidence="6" type="primary">LOC103054547</name>
</gene>
<dbReference type="SMART" id="SM00032">
    <property type="entry name" value="CCP"/>
    <property type="match status" value="2"/>
</dbReference>
<protein>
    <submittedName>
        <fullName evidence="6">Complement decay-accelerating factor transmembrane isoform-like</fullName>
    </submittedName>
</protein>
<dbReference type="InterPro" id="IPR035976">
    <property type="entry name" value="Sushi/SCR/CCP_sf"/>
</dbReference>
<evidence type="ECO:0000313" key="6">
    <source>
        <dbReference type="RefSeq" id="XP_007444510.1"/>
    </source>
</evidence>
<feature type="chain" id="PRO_5039886788" evidence="3">
    <location>
        <begin position="26"/>
        <end position="150"/>
    </location>
</feature>
<feature type="non-terminal residue" evidence="6">
    <location>
        <position position="150"/>
    </location>
</feature>
<evidence type="ECO:0000256" key="2">
    <source>
        <dbReference type="PROSITE-ProRule" id="PRU00302"/>
    </source>
</evidence>
<evidence type="ECO:0000256" key="1">
    <source>
        <dbReference type="ARBA" id="ARBA00023157"/>
    </source>
</evidence>
<dbReference type="PROSITE" id="PS50923">
    <property type="entry name" value="SUSHI"/>
    <property type="match status" value="1"/>
</dbReference>
<evidence type="ECO:0000256" key="3">
    <source>
        <dbReference type="SAM" id="SignalP"/>
    </source>
</evidence>
<dbReference type="OMA" id="CIRACES"/>
<feature type="domain" description="Sushi" evidence="4">
    <location>
        <begin position="25"/>
        <end position="87"/>
    </location>
</feature>
<keyword evidence="2" id="KW-0768">Sushi</keyword>
<comment type="caution">
    <text evidence="2">Lacks conserved residue(s) required for the propagation of feature annotation.</text>
</comment>
<keyword evidence="1" id="KW-1015">Disulfide bond</keyword>
<dbReference type="SUPFAM" id="SSF57535">
    <property type="entry name" value="Complement control module/SCR domain"/>
    <property type="match status" value="2"/>
</dbReference>
<feature type="signal peptide" evidence="3">
    <location>
        <begin position="1"/>
        <end position="25"/>
    </location>
</feature>
<sequence length="150" mass="16952">MFGNFFSHLGPRILVLFSLFSGMLGDCGPPPVLKYAKPFDPITSSYKPSESVTYGCLPGYKEDHSKKYIVHCLADSEWEQIEEFCERGCETPQETRFTVVDQDYILFYPVGSVVNHVCHRGAEHIPGHPKRPATTCLSNYTWSPVPVFCK</sequence>